<proteinExistence type="predicted"/>
<evidence type="ECO:0000313" key="2">
    <source>
        <dbReference type="EMBL" id="KNE96578.1"/>
    </source>
</evidence>
<feature type="region of interest" description="Disordered" evidence="1">
    <location>
        <begin position="70"/>
        <end position="105"/>
    </location>
</feature>
<organism evidence="2 3">
    <name type="scientific">Puccinia striiformis f. sp. tritici PST-78</name>
    <dbReference type="NCBI Taxonomy" id="1165861"/>
    <lineage>
        <taxon>Eukaryota</taxon>
        <taxon>Fungi</taxon>
        <taxon>Dikarya</taxon>
        <taxon>Basidiomycota</taxon>
        <taxon>Pucciniomycotina</taxon>
        <taxon>Pucciniomycetes</taxon>
        <taxon>Pucciniales</taxon>
        <taxon>Pucciniaceae</taxon>
        <taxon>Puccinia</taxon>
    </lineage>
</organism>
<protein>
    <submittedName>
        <fullName evidence="2">Uncharacterized protein</fullName>
    </submittedName>
</protein>
<reference evidence="3" key="1">
    <citation type="submission" date="2014-03" db="EMBL/GenBank/DDBJ databases">
        <title>The Genome Sequence of Puccinia striiformis f. sp. tritici PST-78.</title>
        <authorList>
            <consortium name="The Broad Institute Genome Sequencing Platform"/>
            <person name="Cuomo C."/>
            <person name="Hulbert S."/>
            <person name="Chen X."/>
            <person name="Walker B."/>
            <person name="Young S.K."/>
            <person name="Zeng Q."/>
            <person name="Gargeya S."/>
            <person name="Fitzgerald M."/>
            <person name="Haas B."/>
            <person name="Abouelleil A."/>
            <person name="Alvarado L."/>
            <person name="Arachchi H.M."/>
            <person name="Berlin A.M."/>
            <person name="Chapman S.B."/>
            <person name="Goldberg J."/>
            <person name="Griggs A."/>
            <person name="Gujja S."/>
            <person name="Hansen M."/>
            <person name="Howarth C."/>
            <person name="Imamovic A."/>
            <person name="Larimer J."/>
            <person name="McCowan C."/>
            <person name="Montmayeur A."/>
            <person name="Murphy C."/>
            <person name="Neiman D."/>
            <person name="Pearson M."/>
            <person name="Priest M."/>
            <person name="Roberts A."/>
            <person name="Saif S."/>
            <person name="Shea T."/>
            <person name="Sisk P."/>
            <person name="Sykes S."/>
            <person name="Wortman J."/>
            <person name="Nusbaum C."/>
            <person name="Birren B."/>
        </authorList>
    </citation>
    <scope>NUCLEOTIDE SEQUENCE [LARGE SCALE GENOMIC DNA]</scope>
    <source>
        <strain evidence="3">race PST-78</strain>
    </source>
</reference>
<dbReference type="AlphaFoldDB" id="A0A0L0VBD5"/>
<dbReference type="Proteomes" id="UP000054564">
    <property type="component" value="Unassembled WGS sequence"/>
</dbReference>
<accession>A0A0L0VBD5</accession>
<evidence type="ECO:0000256" key="1">
    <source>
        <dbReference type="SAM" id="MobiDB-lite"/>
    </source>
</evidence>
<comment type="caution">
    <text evidence="2">The sequence shown here is derived from an EMBL/GenBank/DDBJ whole genome shotgun (WGS) entry which is preliminary data.</text>
</comment>
<gene>
    <name evidence="2" type="ORF">PSTG_10136</name>
</gene>
<name>A0A0L0VBD5_9BASI</name>
<keyword evidence="3" id="KW-1185">Reference proteome</keyword>
<evidence type="ECO:0000313" key="3">
    <source>
        <dbReference type="Proteomes" id="UP000054564"/>
    </source>
</evidence>
<sequence>MAQAKDDDNSNLTPGMHKEIRRLWNLHVRSISVQPSGSASLVLRYANYQRFVELYSIRFRRTDSTRAVRILQGQHQTSSPPGPTHKGPRRRNQESTGGTKSHLKRARFHTNAPALGLVICFQECAYFGP</sequence>
<dbReference type="EMBL" id="AJIL01000080">
    <property type="protein sequence ID" value="KNE96578.1"/>
    <property type="molecule type" value="Genomic_DNA"/>
</dbReference>